<protein>
    <submittedName>
        <fullName evidence="1">Uncharacterized protein</fullName>
    </submittedName>
</protein>
<proteinExistence type="predicted"/>
<sequence>MVVEAKSYCSAVPSAYDSKEANCSKLVPHTLGLVTDKVQNTGNSKQSSLPMVFDLFWEIIEGLQLLEKEGDQRSLSSEASTIKLDLEKAIGTWTAAWSTYYSNCDDRGALSAEVLHMLDETVQLYAVLDGSEQELRNKISTVAELSRRLQSRRQTVEPILTRLVLEHNSKLLGMQS</sequence>
<reference evidence="1 2" key="1">
    <citation type="submission" date="2018-02" db="EMBL/GenBank/DDBJ databases">
        <title>Draft genome of wild Prunus yedoensis var. nudiflora.</title>
        <authorList>
            <person name="Baek S."/>
            <person name="Kim J.-H."/>
            <person name="Choi K."/>
            <person name="Kim G.-B."/>
            <person name="Cho A."/>
            <person name="Jang H."/>
            <person name="Shin C.-H."/>
            <person name="Yu H.-J."/>
            <person name="Mun J.-H."/>
        </authorList>
    </citation>
    <scope>NUCLEOTIDE SEQUENCE [LARGE SCALE GENOMIC DNA]</scope>
    <source>
        <strain evidence="2">cv. Jeju island</strain>
        <tissue evidence="1">Leaf</tissue>
    </source>
</reference>
<dbReference type="Proteomes" id="UP000250321">
    <property type="component" value="Unassembled WGS sequence"/>
</dbReference>
<dbReference type="AlphaFoldDB" id="A0A314UBR5"/>
<gene>
    <name evidence="1" type="ORF">Pyn_18755</name>
</gene>
<name>A0A314UBR5_PRUYE</name>
<keyword evidence="2" id="KW-1185">Reference proteome</keyword>
<evidence type="ECO:0000313" key="2">
    <source>
        <dbReference type="Proteomes" id="UP000250321"/>
    </source>
</evidence>
<dbReference type="OrthoDB" id="3156807at2759"/>
<comment type="caution">
    <text evidence="1">The sequence shown here is derived from an EMBL/GenBank/DDBJ whole genome shotgun (WGS) entry which is preliminary data.</text>
</comment>
<evidence type="ECO:0000313" key="1">
    <source>
        <dbReference type="EMBL" id="PQM34915.1"/>
    </source>
</evidence>
<organism evidence="1 2">
    <name type="scientific">Prunus yedoensis var. nudiflora</name>
    <dbReference type="NCBI Taxonomy" id="2094558"/>
    <lineage>
        <taxon>Eukaryota</taxon>
        <taxon>Viridiplantae</taxon>
        <taxon>Streptophyta</taxon>
        <taxon>Embryophyta</taxon>
        <taxon>Tracheophyta</taxon>
        <taxon>Spermatophyta</taxon>
        <taxon>Magnoliopsida</taxon>
        <taxon>eudicotyledons</taxon>
        <taxon>Gunneridae</taxon>
        <taxon>Pentapetalae</taxon>
        <taxon>rosids</taxon>
        <taxon>fabids</taxon>
        <taxon>Rosales</taxon>
        <taxon>Rosaceae</taxon>
        <taxon>Amygdaloideae</taxon>
        <taxon>Amygdaleae</taxon>
        <taxon>Prunus</taxon>
    </lineage>
</organism>
<dbReference type="EMBL" id="PJQY01003732">
    <property type="protein sequence ID" value="PQM34915.1"/>
    <property type="molecule type" value="Genomic_DNA"/>
</dbReference>
<accession>A0A314UBR5</accession>
<dbReference type="STRING" id="2094558.A0A314UBR5"/>